<reference evidence="1" key="2">
    <citation type="submission" date="2015-06" db="UniProtKB">
        <authorList>
            <consortium name="EnsemblProtists"/>
        </authorList>
    </citation>
    <scope>IDENTIFICATION</scope>
    <source>
        <strain evidence="1">Pr102</strain>
    </source>
</reference>
<dbReference type="InParanoid" id="H3GCP9"/>
<proteinExistence type="predicted"/>
<dbReference type="GeneID" id="94231138"/>
<protein>
    <submittedName>
        <fullName evidence="1">Uncharacterized protein</fullName>
    </submittedName>
</protein>
<dbReference type="VEuPathDB" id="FungiDB:KRP22_7061"/>
<reference evidence="2" key="1">
    <citation type="journal article" date="2006" name="Science">
        <title>Phytophthora genome sequences uncover evolutionary origins and mechanisms of pathogenesis.</title>
        <authorList>
            <person name="Tyler B.M."/>
            <person name="Tripathy S."/>
            <person name="Zhang X."/>
            <person name="Dehal P."/>
            <person name="Jiang R.H."/>
            <person name="Aerts A."/>
            <person name="Arredondo F.D."/>
            <person name="Baxter L."/>
            <person name="Bensasson D."/>
            <person name="Beynon J.L."/>
            <person name="Chapman J."/>
            <person name="Damasceno C.M."/>
            <person name="Dorrance A.E."/>
            <person name="Dou D."/>
            <person name="Dickerman A.W."/>
            <person name="Dubchak I.L."/>
            <person name="Garbelotto M."/>
            <person name="Gijzen M."/>
            <person name="Gordon S.G."/>
            <person name="Govers F."/>
            <person name="Grunwald N.J."/>
            <person name="Huang W."/>
            <person name="Ivors K.L."/>
            <person name="Jones R.W."/>
            <person name="Kamoun S."/>
            <person name="Krampis K."/>
            <person name="Lamour K.H."/>
            <person name="Lee M.K."/>
            <person name="McDonald W.H."/>
            <person name="Medina M."/>
            <person name="Meijer H.J."/>
            <person name="Nordberg E.K."/>
            <person name="Maclean D.J."/>
            <person name="Ospina-Giraldo M.D."/>
            <person name="Morris P.F."/>
            <person name="Phuntumart V."/>
            <person name="Putnam N.H."/>
            <person name="Rash S."/>
            <person name="Rose J.K."/>
            <person name="Sakihama Y."/>
            <person name="Salamov A.A."/>
            <person name="Savidor A."/>
            <person name="Scheuring C.F."/>
            <person name="Smith B.M."/>
            <person name="Sobral B.W."/>
            <person name="Terry A."/>
            <person name="Torto-Alalibo T.A."/>
            <person name="Win J."/>
            <person name="Xu Z."/>
            <person name="Zhang H."/>
            <person name="Grigoriev I.V."/>
            <person name="Rokhsar D.S."/>
            <person name="Boore J.L."/>
        </authorList>
    </citation>
    <scope>NUCLEOTIDE SEQUENCE [LARGE SCALE GENOMIC DNA]</scope>
    <source>
        <strain evidence="2">Pr102</strain>
    </source>
</reference>
<evidence type="ECO:0000313" key="2">
    <source>
        <dbReference type="Proteomes" id="UP000005238"/>
    </source>
</evidence>
<organism evidence="1 2">
    <name type="scientific">Phytophthora ramorum</name>
    <name type="common">Sudden oak death agent</name>
    <dbReference type="NCBI Taxonomy" id="164328"/>
    <lineage>
        <taxon>Eukaryota</taxon>
        <taxon>Sar</taxon>
        <taxon>Stramenopiles</taxon>
        <taxon>Oomycota</taxon>
        <taxon>Peronosporomycetes</taxon>
        <taxon>Peronosporales</taxon>
        <taxon>Peronosporaceae</taxon>
        <taxon>Phytophthora</taxon>
    </lineage>
</organism>
<dbReference type="OrthoDB" id="148089at2759"/>
<dbReference type="RefSeq" id="XP_067741592.1">
    <property type="nucleotide sequence ID" value="XM_067895368.1"/>
</dbReference>
<dbReference type="Proteomes" id="UP000005238">
    <property type="component" value="Unassembled WGS sequence"/>
</dbReference>
<sequence length="142" mass="16337">MRLSLKVLQIVDDHNVVMYRVIRNAQTQRAVQSVFLVSRFKVASGYMVLFRSVDRNRLRKLCQGGTVDLDDQGDCVGDNWLDMFTWTLFEDEPGNENAVVFSYGGIVYSTEAVNTHTWMLEILLLAMRWEAKVVRPPFMLGD</sequence>
<evidence type="ECO:0000313" key="1">
    <source>
        <dbReference type="EnsemblProtists" id="Phyra73264"/>
    </source>
</evidence>
<dbReference type="AlphaFoldDB" id="H3GCP9"/>
<dbReference type="EnsemblProtists" id="Phyra73264">
    <property type="protein sequence ID" value="Phyra73264"/>
    <property type="gene ID" value="Phyra73264"/>
</dbReference>
<keyword evidence="2" id="KW-1185">Reference proteome</keyword>
<dbReference type="eggNOG" id="ENOG502SMN9">
    <property type="taxonomic scope" value="Eukaryota"/>
</dbReference>
<dbReference type="HOGENOM" id="CLU_1986017_0_0_1"/>
<accession>H3GCP9</accession>
<dbReference type="EMBL" id="DS566000">
    <property type="status" value="NOT_ANNOTATED_CDS"/>
    <property type="molecule type" value="Genomic_DNA"/>
</dbReference>
<name>H3GCP9_PHYRM</name>
<dbReference type="VEuPathDB" id="FungiDB:KRP23_9771"/>